<evidence type="ECO:0000256" key="4">
    <source>
        <dbReference type="ARBA" id="ARBA00022729"/>
    </source>
</evidence>
<gene>
    <name evidence="10" type="ORF">DFP97_10374</name>
</gene>
<dbReference type="InterPro" id="IPR046953">
    <property type="entry name" value="Spore_GerAC-like_C"/>
</dbReference>
<evidence type="ECO:0000313" key="10">
    <source>
        <dbReference type="EMBL" id="RCW50058.1"/>
    </source>
</evidence>
<dbReference type="Pfam" id="PF25198">
    <property type="entry name" value="Spore_GerAC_N"/>
    <property type="match status" value="1"/>
</dbReference>
<dbReference type="GO" id="GO:0009847">
    <property type="term" value="P:spore germination"/>
    <property type="evidence" value="ECO:0007669"/>
    <property type="project" value="InterPro"/>
</dbReference>
<keyword evidence="3" id="KW-0309">Germination</keyword>
<dbReference type="GO" id="GO:0016020">
    <property type="term" value="C:membrane"/>
    <property type="evidence" value="ECO:0007669"/>
    <property type="project" value="UniProtKB-SubCell"/>
</dbReference>
<comment type="caution">
    <text evidence="10">The sequence shown here is derived from an EMBL/GenBank/DDBJ whole genome shotgun (WGS) entry which is preliminary data.</text>
</comment>
<name>A0A368W4U3_9BACL</name>
<keyword evidence="7" id="KW-0449">Lipoprotein</keyword>
<keyword evidence="11" id="KW-1185">Reference proteome</keyword>
<evidence type="ECO:0000256" key="1">
    <source>
        <dbReference type="ARBA" id="ARBA00004635"/>
    </source>
</evidence>
<dbReference type="Proteomes" id="UP000252415">
    <property type="component" value="Unassembled WGS sequence"/>
</dbReference>
<comment type="subcellular location">
    <subcellularLocation>
        <location evidence="1">Membrane</location>
        <topology evidence="1">Lipid-anchor</topology>
    </subcellularLocation>
</comment>
<comment type="similarity">
    <text evidence="2">Belongs to the GerABKC lipoprotein family.</text>
</comment>
<proteinExistence type="inferred from homology"/>
<dbReference type="AlphaFoldDB" id="A0A368W4U3"/>
<evidence type="ECO:0000256" key="5">
    <source>
        <dbReference type="ARBA" id="ARBA00023136"/>
    </source>
</evidence>
<protein>
    <submittedName>
        <fullName evidence="10">Spore germination protein KC</fullName>
    </submittedName>
</protein>
<evidence type="ECO:0000256" key="3">
    <source>
        <dbReference type="ARBA" id="ARBA00022544"/>
    </source>
</evidence>
<keyword evidence="5" id="KW-0472">Membrane</keyword>
<dbReference type="EMBL" id="QPJD01000003">
    <property type="protein sequence ID" value="RCW50058.1"/>
    <property type="molecule type" value="Genomic_DNA"/>
</dbReference>
<accession>A0A368W4U3</accession>
<feature type="domain" description="Spore germination protein N-terminal" evidence="9">
    <location>
        <begin position="21"/>
        <end position="187"/>
    </location>
</feature>
<reference evidence="10 11" key="1">
    <citation type="submission" date="2018-07" db="EMBL/GenBank/DDBJ databases">
        <title>Genomic Encyclopedia of Type Strains, Phase III (KMG-III): the genomes of soil and plant-associated and newly described type strains.</title>
        <authorList>
            <person name="Whitman W."/>
        </authorList>
    </citation>
    <scope>NUCLEOTIDE SEQUENCE [LARGE SCALE GENOMIC DNA]</scope>
    <source>
        <strain evidence="10 11">CECT 7506</strain>
    </source>
</reference>
<dbReference type="RefSeq" id="WP_114378925.1">
    <property type="nucleotide sequence ID" value="NZ_QPJD01000003.1"/>
</dbReference>
<dbReference type="InterPro" id="IPR038501">
    <property type="entry name" value="Spore_GerAC_C_sf"/>
</dbReference>
<evidence type="ECO:0000313" key="11">
    <source>
        <dbReference type="Proteomes" id="UP000252415"/>
    </source>
</evidence>
<dbReference type="InterPro" id="IPR057336">
    <property type="entry name" value="GerAC_N"/>
</dbReference>
<dbReference type="Pfam" id="PF05504">
    <property type="entry name" value="Spore_GerAC"/>
    <property type="match status" value="1"/>
</dbReference>
<keyword evidence="6" id="KW-0564">Palmitate</keyword>
<dbReference type="NCBIfam" id="TIGR02887">
    <property type="entry name" value="spore_ger_x_C"/>
    <property type="match status" value="1"/>
</dbReference>
<dbReference type="PROSITE" id="PS51257">
    <property type="entry name" value="PROKAR_LIPOPROTEIN"/>
    <property type="match status" value="1"/>
</dbReference>
<feature type="domain" description="Spore germination GerAC-like C-terminal" evidence="8">
    <location>
        <begin position="225"/>
        <end position="389"/>
    </location>
</feature>
<dbReference type="Gene3D" id="3.30.300.210">
    <property type="entry name" value="Nutrient germinant receptor protein C, domain 3"/>
    <property type="match status" value="1"/>
</dbReference>
<keyword evidence="4" id="KW-0732">Signal</keyword>
<evidence type="ECO:0000259" key="8">
    <source>
        <dbReference type="Pfam" id="PF05504"/>
    </source>
</evidence>
<dbReference type="OrthoDB" id="9816067at2"/>
<evidence type="ECO:0000256" key="2">
    <source>
        <dbReference type="ARBA" id="ARBA00007886"/>
    </source>
</evidence>
<dbReference type="PANTHER" id="PTHR35789:SF1">
    <property type="entry name" value="SPORE GERMINATION PROTEIN B3"/>
    <property type="match status" value="1"/>
</dbReference>
<evidence type="ECO:0000256" key="6">
    <source>
        <dbReference type="ARBA" id="ARBA00023139"/>
    </source>
</evidence>
<organism evidence="10 11">
    <name type="scientific">Paenibacillus prosopidis</name>
    <dbReference type="NCBI Taxonomy" id="630520"/>
    <lineage>
        <taxon>Bacteria</taxon>
        <taxon>Bacillati</taxon>
        <taxon>Bacillota</taxon>
        <taxon>Bacilli</taxon>
        <taxon>Bacillales</taxon>
        <taxon>Paenibacillaceae</taxon>
        <taxon>Paenibacillus</taxon>
    </lineage>
</organism>
<dbReference type="InterPro" id="IPR008844">
    <property type="entry name" value="Spore_GerAC-like"/>
</dbReference>
<sequence>MNKWKLLLPLFVCMLAVGCWNRVELNEIGIVSATGVDWKDGNWVLSYQVVIPQAISGMSGVGGGSAASVNVFSTKAEGFRAAISKASQETSRRLYFSHNQIVIVGQEAARKGMAPLFETYLRNHDARETVSVFLSKGSARHMLEQLIPLEKIPGAAIQRMITNEEINSSTYRQMTIHQVLLDLMGATKATGIPGLVVSGSRESMNRADKLSQTNTPSKVRLFDLGLISEDKLVGWISGEESQGVMWLKNHVKRAVIPFACTEEAKGQKSSSIRIIHAETKLRPEPSGGKWIMHVDAKAVGTLMEYNCGGDLSKPAQVEKAEKFIEAEITSIMQKGWKAVRKYRTDVVGFGNVIHKKYPKQWAEAKDNWTELFPQTTLKITVRVKLNSAGMSGSGFKSEQEKRRS</sequence>
<dbReference type="PANTHER" id="PTHR35789">
    <property type="entry name" value="SPORE GERMINATION PROTEIN B3"/>
    <property type="match status" value="1"/>
</dbReference>
<evidence type="ECO:0000256" key="7">
    <source>
        <dbReference type="ARBA" id="ARBA00023288"/>
    </source>
</evidence>
<evidence type="ECO:0000259" key="9">
    <source>
        <dbReference type="Pfam" id="PF25198"/>
    </source>
</evidence>